<reference evidence="1 2" key="1">
    <citation type="journal article" date="2021" name="Elife">
        <title>Chloroplast acquisition without the gene transfer in kleptoplastic sea slugs, Plakobranchus ocellatus.</title>
        <authorList>
            <person name="Maeda T."/>
            <person name="Takahashi S."/>
            <person name="Yoshida T."/>
            <person name="Shimamura S."/>
            <person name="Takaki Y."/>
            <person name="Nagai Y."/>
            <person name="Toyoda A."/>
            <person name="Suzuki Y."/>
            <person name="Arimoto A."/>
            <person name="Ishii H."/>
            <person name="Satoh N."/>
            <person name="Nishiyama T."/>
            <person name="Hasebe M."/>
            <person name="Maruyama T."/>
            <person name="Minagawa J."/>
            <person name="Obokata J."/>
            <person name="Shigenobu S."/>
        </authorList>
    </citation>
    <scope>NUCLEOTIDE SEQUENCE [LARGE SCALE GENOMIC DNA]</scope>
</reference>
<dbReference type="EMBL" id="BMAT01000528">
    <property type="protein sequence ID" value="GFR67704.1"/>
    <property type="molecule type" value="Genomic_DNA"/>
</dbReference>
<organism evidence="1 2">
    <name type="scientific">Elysia marginata</name>
    <dbReference type="NCBI Taxonomy" id="1093978"/>
    <lineage>
        <taxon>Eukaryota</taxon>
        <taxon>Metazoa</taxon>
        <taxon>Spiralia</taxon>
        <taxon>Lophotrochozoa</taxon>
        <taxon>Mollusca</taxon>
        <taxon>Gastropoda</taxon>
        <taxon>Heterobranchia</taxon>
        <taxon>Euthyneura</taxon>
        <taxon>Panpulmonata</taxon>
        <taxon>Sacoglossa</taxon>
        <taxon>Placobranchoidea</taxon>
        <taxon>Plakobranchidae</taxon>
        <taxon>Elysia</taxon>
    </lineage>
</organism>
<dbReference type="SUPFAM" id="SSF52833">
    <property type="entry name" value="Thioredoxin-like"/>
    <property type="match status" value="1"/>
</dbReference>
<protein>
    <submittedName>
        <fullName evidence="1">Glutaredoxin domain-containing cysteine-rich protein</fullName>
    </submittedName>
</protein>
<dbReference type="Proteomes" id="UP000762676">
    <property type="component" value="Unassembled WGS sequence"/>
</dbReference>
<gene>
    <name evidence="1" type="ORF">ElyMa_000257400</name>
</gene>
<dbReference type="PROSITE" id="PS51354">
    <property type="entry name" value="GLUTAREDOXIN_2"/>
    <property type="match status" value="1"/>
</dbReference>
<evidence type="ECO:0000313" key="2">
    <source>
        <dbReference type="Proteomes" id="UP000762676"/>
    </source>
</evidence>
<sequence>MEELRRKNSATRFIPSPEENMKSGMKKFEMIPHREQKLDINVSDVNNLLRRRLSLRVLVNDEDKSGEKGEALLPQMSAISEAAPFLLSHLVRDSPADRRNSLQVKEGSAETRRRSSFKADVEKFRTSFSNSKAAEHLNFLQTSSVEQKSDKEFLDDLLKTSHFMKEALEKDWNKTRNYVKWIENHIKSAKYAAKAKKSSEKWMVVLYTSSDSMFDQLTTFRCMLVRLLLQYHCIVYEERDITLPQFQTEFQERLNEDKLNIPQVYMQGFNVGGYRVIYAIHKLGLAKSIFQKFIIPSQQYADWMFSKENKKAQLSLEVNLKAFPALQALAGSWSNDKLSAHHLEFVTVGKFVVKHAREQWYRLSAQPYTEPDLRRYALLRLTIVQTLIAMNKIYKQYMDKLGQVESSSKVRRKLSWLPRFSKQMAKE</sequence>
<evidence type="ECO:0000313" key="1">
    <source>
        <dbReference type="EMBL" id="GFR67704.1"/>
    </source>
</evidence>
<comment type="caution">
    <text evidence="1">The sequence shown here is derived from an EMBL/GenBank/DDBJ whole genome shotgun (WGS) entry which is preliminary data.</text>
</comment>
<dbReference type="Gene3D" id="3.40.30.10">
    <property type="entry name" value="Glutaredoxin"/>
    <property type="match status" value="1"/>
</dbReference>
<dbReference type="AlphaFoldDB" id="A0AAV4F3Z9"/>
<name>A0AAV4F3Z9_9GAST</name>
<keyword evidence="2" id="KW-1185">Reference proteome</keyword>
<dbReference type="InterPro" id="IPR036249">
    <property type="entry name" value="Thioredoxin-like_sf"/>
</dbReference>
<proteinExistence type="predicted"/>
<accession>A0AAV4F3Z9</accession>